<comment type="caution">
    <text evidence="2">The sequence shown here is derived from an EMBL/GenBank/DDBJ whole genome shotgun (WGS) entry which is preliminary data.</text>
</comment>
<evidence type="ECO:0000313" key="3">
    <source>
        <dbReference type="Proteomes" id="UP001607302"/>
    </source>
</evidence>
<sequence length="239" mass="26261">MDGRTGSAVATAAAAATAAATAASATTNQQRHHGKKVLSLAVALLFFVHEKESQQNRSSTSLWKKQFPGNRKHATEARLPSRVKKLGGVGTPLLLFALYGGTAQLRRAHTRTQSPPQCSRFEKSTSVVLYVEDRNHPNWRMINNFFLEQNKGIKRRGDFAGRFPERTGALSFVPATKMTPKPTIGSTNDNDDDVDDDDDDNDVSLATTKENPSRRQRRDLATRQEACNPNCAIVREAVG</sequence>
<feature type="compositionally biased region" description="Acidic residues" evidence="1">
    <location>
        <begin position="189"/>
        <end position="202"/>
    </location>
</feature>
<feature type="region of interest" description="Disordered" evidence="1">
    <location>
        <begin position="174"/>
        <end position="222"/>
    </location>
</feature>
<protein>
    <submittedName>
        <fullName evidence="2">Uncharacterized protein</fullName>
    </submittedName>
</protein>
<keyword evidence="3" id="KW-1185">Reference proteome</keyword>
<dbReference type="Proteomes" id="UP001607302">
    <property type="component" value="Unassembled WGS sequence"/>
</dbReference>
<evidence type="ECO:0000256" key="1">
    <source>
        <dbReference type="SAM" id="MobiDB-lite"/>
    </source>
</evidence>
<gene>
    <name evidence="2" type="ORF">V1478_015999</name>
</gene>
<dbReference type="AlphaFoldDB" id="A0ABD2A2H5"/>
<reference evidence="2 3" key="1">
    <citation type="journal article" date="2024" name="Ann. Entomol. Soc. Am.">
        <title>Genomic analyses of the southern and eastern yellowjacket wasps (Hymenoptera: Vespidae) reveal evolutionary signatures of social life.</title>
        <authorList>
            <person name="Catto M.A."/>
            <person name="Caine P.B."/>
            <person name="Orr S.E."/>
            <person name="Hunt B.G."/>
            <person name="Goodisman M.A.D."/>
        </authorList>
    </citation>
    <scope>NUCLEOTIDE SEQUENCE [LARGE SCALE GENOMIC DNA]</scope>
    <source>
        <strain evidence="2">233</strain>
        <tissue evidence="2">Head and thorax</tissue>
    </source>
</reference>
<accession>A0ABD2A2H5</accession>
<name>A0ABD2A2H5_VESSQ</name>
<evidence type="ECO:0000313" key="2">
    <source>
        <dbReference type="EMBL" id="KAL2714814.1"/>
    </source>
</evidence>
<dbReference type="EMBL" id="JAUDFV010000156">
    <property type="protein sequence ID" value="KAL2714814.1"/>
    <property type="molecule type" value="Genomic_DNA"/>
</dbReference>
<proteinExistence type="predicted"/>
<organism evidence="2 3">
    <name type="scientific">Vespula squamosa</name>
    <name type="common">Southern yellow jacket</name>
    <name type="synonym">Wasp</name>
    <dbReference type="NCBI Taxonomy" id="30214"/>
    <lineage>
        <taxon>Eukaryota</taxon>
        <taxon>Metazoa</taxon>
        <taxon>Ecdysozoa</taxon>
        <taxon>Arthropoda</taxon>
        <taxon>Hexapoda</taxon>
        <taxon>Insecta</taxon>
        <taxon>Pterygota</taxon>
        <taxon>Neoptera</taxon>
        <taxon>Endopterygota</taxon>
        <taxon>Hymenoptera</taxon>
        <taxon>Apocrita</taxon>
        <taxon>Aculeata</taxon>
        <taxon>Vespoidea</taxon>
        <taxon>Vespidae</taxon>
        <taxon>Vespinae</taxon>
        <taxon>Vespula</taxon>
    </lineage>
</organism>